<protein>
    <recommendedName>
        <fullName evidence="10">Thiamine-phosphate synthase</fullName>
        <shortName evidence="10">TP synthase</shortName>
        <shortName evidence="10">TPS</shortName>
        <ecNumber evidence="10">2.5.1.3</ecNumber>
    </recommendedName>
    <alternativeName>
        <fullName evidence="10">Thiamine-phosphate pyrophosphorylase</fullName>
        <shortName evidence="10">TMP pyrophosphorylase</shortName>
        <shortName evidence="10">TMP-PPase</shortName>
    </alternativeName>
</protein>
<dbReference type="SUPFAM" id="SSF51391">
    <property type="entry name" value="Thiamin phosphate synthase"/>
    <property type="match status" value="1"/>
</dbReference>
<proteinExistence type="inferred from homology"/>
<dbReference type="GO" id="GO:0009229">
    <property type="term" value="P:thiamine diphosphate biosynthetic process"/>
    <property type="evidence" value="ECO:0007669"/>
    <property type="project" value="UniProtKB-UniRule"/>
</dbReference>
<feature type="binding site" evidence="10">
    <location>
        <position position="77"/>
    </location>
    <ligand>
        <name>Mg(2+)</name>
        <dbReference type="ChEBI" id="CHEBI:18420"/>
    </ligand>
</feature>
<dbReference type="AlphaFoldDB" id="A0A1H7YBQ1"/>
<evidence type="ECO:0000256" key="1">
    <source>
        <dbReference type="ARBA" id="ARBA00003814"/>
    </source>
</evidence>
<dbReference type="GO" id="GO:0009228">
    <property type="term" value="P:thiamine biosynthetic process"/>
    <property type="evidence" value="ECO:0007669"/>
    <property type="project" value="UniProtKB-KW"/>
</dbReference>
<comment type="function">
    <text evidence="1 10">Condenses 4-methyl-5-(beta-hydroxyethyl)thiazole monophosphate (THZ-P) and 2-methyl-4-amino-5-hydroxymethyl pyrimidine pyrophosphate (HMP-PP) to form thiamine monophosphate (TMP).</text>
</comment>
<dbReference type="STRING" id="43775.SAMN04489760_11545"/>
<dbReference type="OrthoDB" id="9810880at2"/>
<dbReference type="FunFam" id="3.20.20.70:FF:000096">
    <property type="entry name" value="Thiamine-phosphate synthase"/>
    <property type="match status" value="1"/>
</dbReference>
<evidence type="ECO:0000256" key="11">
    <source>
        <dbReference type="RuleBase" id="RU003826"/>
    </source>
</evidence>
<dbReference type="RefSeq" id="WP_093883717.1">
    <property type="nucleotide sequence ID" value="NZ_FOBS01000015.1"/>
</dbReference>
<dbReference type="InterPro" id="IPR036206">
    <property type="entry name" value="ThiamineP_synth_sf"/>
</dbReference>
<dbReference type="PANTHER" id="PTHR20857">
    <property type="entry name" value="THIAMINE-PHOSPHATE PYROPHOSPHORYLASE"/>
    <property type="match status" value="1"/>
</dbReference>
<dbReference type="Proteomes" id="UP000198744">
    <property type="component" value="Unassembled WGS sequence"/>
</dbReference>
<evidence type="ECO:0000256" key="10">
    <source>
        <dbReference type="HAMAP-Rule" id="MF_00097"/>
    </source>
</evidence>
<feature type="domain" description="Thiamine phosphate synthase/TenI" evidence="13">
    <location>
        <begin position="14"/>
        <end position="195"/>
    </location>
</feature>
<sequence length="220" mass="24385">MSTVNTRSLKDRSLYLVLTEEYGNGRSLREIAAEAVAGGIDLLQMREKSKSREELLRLGGDLAALCRRNGVTFIVNDDPLLAAELDADGVHLGQEDLQRCPVDRAREILGRDRIIGISTHSVEQFRRASGLDADYLAFGPIFPTRTKDYSIGTAEIREVLRLATKPVVFIGGVNPANFEILRKEGVTFVALIRDIMQAQDIAARAGWYKEQLKKAGGTRR</sequence>
<comment type="pathway">
    <text evidence="2 10 12">Cofactor biosynthesis; thiamine diphosphate biosynthesis; thiamine phosphate from 4-amino-2-methyl-5-diphosphomethylpyrimidine and 4-methyl-5-(2-phosphoethyl)-thiazole: step 1/1.</text>
</comment>
<dbReference type="HAMAP" id="MF_00097">
    <property type="entry name" value="TMP_synthase"/>
    <property type="match status" value="1"/>
</dbReference>
<feature type="binding site" evidence="10">
    <location>
        <position position="96"/>
    </location>
    <ligand>
        <name>Mg(2+)</name>
        <dbReference type="ChEBI" id="CHEBI:18420"/>
    </ligand>
</feature>
<feature type="binding site" evidence="10">
    <location>
        <position position="118"/>
    </location>
    <ligand>
        <name>4-amino-2-methyl-5-(diphosphooxymethyl)pyrimidine</name>
        <dbReference type="ChEBI" id="CHEBI:57841"/>
    </ligand>
</feature>
<dbReference type="Pfam" id="PF02581">
    <property type="entry name" value="TMP-TENI"/>
    <property type="match status" value="1"/>
</dbReference>
<accession>A0A1H7YBQ1</accession>
<dbReference type="InterPro" id="IPR034291">
    <property type="entry name" value="TMP_synthase"/>
</dbReference>
<reference evidence="14 15" key="1">
    <citation type="submission" date="2016-10" db="EMBL/GenBank/DDBJ databases">
        <authorList>
            <person name="de Groot N.N."/>
        </authorList>
    </citation>
    <scope>NUCLEOTIDE SEQUENCE [LARGE SCALE GENOMIC DNA]</scope>
    <source>
        <strain evidence="14 15">DSM 8423</strain>
    </source>
</reference>
<evidence type="ECO:0000256" key="5">
    <source>
        <dbReference type="ARBA" id="ARBA00022842"/>
    </source>
</evidence>
<keyword evidence="5 10" id="KW-0460">Magnesium</keyword>
<dbReference type="GO" id="GO:0000287">
    <property type="term" value="F:magnesium ion binding"/>
    <property type="evidence" value="ECO:0007669"/>
    <property type="project" value="UniProtKB-UniRule"/>
</dbReference>
<feature type="binding site" evidence="10">
    <location>
        <position position="76"/>
    </location>
    <ligand>
        <name>4-amino-2-methyl-5-(diphosphooxymethyl)pyrimidine</name>
        <dbReference type="ChEBI" id="CHEBI:57841"/>
    </ligand>
</feature>
<name>A0A1H7YBQ1_9BACT</name>
<gene>
    <name evidence="10" type="primary">thiE</name>
    <name evidence="14" type="ORF">SAMN04489760_11545</name>
</gene>
<evidence type="ECO:0000256" key="3">
    <source>
        <dbReference type="ARBA" id="ARBA00022679"/>
    </source>
</evidence>
<evidence type="ECO:0000256" key="2">
    <source>
        <dbReference type="ARBA" id="ARBA00005165"/>
    </source>
</evidence>
<dbReference type="InterPro" id="IPR013785">
    <property type="entry name" value="Aldolase_TIM"/>
</dbReference>
<comment type="catalytic activity">
    <reaction evidence="8 10 11">
        <text>2-(2-carboxy-4-methylthiazol-5-yl)ethyl phosphate + 4-amino-2-methyl-5-(diphosphooxymethyl)pyrimidine + 2 H(+) = thiamine phosphate + CO2 + diphosphate</text>
        <dbReference type="Rhea" id="RHEA:47848"/>
        <dbReference type="ChEBI" id="CHEBI:15378"/>
        <dbReference type="ChEBI" id="CHEBI:16526"/>
        <dbReference type="ChEBI" id="CHEBI:33019"/>
        <dbReference type="ChEBI" id="CHEBI:37575"/>
        <dbReference type="ChEBI" id="CHEBI:57841"/>
        <dbReference type="ChEBI" id="CHEBI:62890"/>
        <dbReference type="EC" id="2.5.1.3"/>
    </reaction>
</comment>
<evidence type="ECO:0000256" key="6">
    <source>
        <dbReference type="ARBA" id="ARBA00022977"/>
    </source>
</evidence>
<comment type="catalytic activity">
    <reaction evidence="7 10 11">
        <text>4-methyl-5-(2-phosphooxyethyl)-thiazole + 4-amino-2-methyl-5-(diphosphooxymethyl)pyrimidine + H(+) = thiamine phosphate + diphosphate</text>
        <dbReference type="Rhea" id="RHEA:22328"/>
        <dbReference type="ChEBI" id="CHEBI:15378"/>
        <dbReference type="ChEBI" id="CHEBI:33019"/>
        <dbReference type="ChEBI" id="CHEBI:37575"/>
        <dbReference type="ChEBI" id="CHEBI:57841"/>
        <dbReference type="ChEBI" id="CHEBI:58296"/>
        <dbReference type="EC" id="2.5.1.3"/>
    </reaction>
</comment>
<dbReference type="EMBL" id="FOBS01000015">
    <property type="protein sequence ID" value="SEM43294.1"/>
    <property type="molecule type" value="Genomic_DNA"/>
</dbReference>
<dbReference type="GO" id="GO:0005737">
    <property type="term" value="C:cytoplasm"/>
    <property type="evidence" value="ECO:0007669"/>
    <property type="project" value="TreeGrafter"/>
</dbReference>
<dbReference type="GO" id="GO:0004789">
    <property type="term" value="F:thiamine-phosphate diphosphorylase activity"/>
    <property type="evidence" value="ECO:0007669"/>
    <property type="project" value="UniProtKB-UniRule"/>
</dbReference>
<dbReference type="CDD" id="cd00564">
    <property type="entry name" value="TMP_TenI"/>
    <property type="match status" value="1"/>
</dbReference>
<organism evidence="14 15">
    <name type="scientific">Syntrophus gentianae</name>
    <dbReference type="NCBI Taxonomy" id="43775"/>
    <lineage>
        <taxon>Bacteria</taxon>
        <taxon>Pseudomonadati</taxon>
        <taxon>Thermodesulfobacteriota</taxon>
        <taxon>Syntrophia</taxon>
        <taxon>Syntrophales</taxon>
        <taxon>Syntrophaceae</taxon>
        <taxon>Syntrophus</taxon>
    </lineage>
</organism>
<comment type="cofactor">
    <cofactor evidence="10">
        <name>Mg(2+)</name>
        <dbReference type="ChEBI" id="CHEBI:18420"/>
    </cofactor>
    <text evidence="10">Binds 1 Mg(2+) ion per subunit.</text>
</comment>
<dbReference type="PANTHER" id="PTHR20857:SF15">
    <property type="entry name" value="THIAMINE-PHOSPHATE SYNTHASE"/>
    <property type="match status" value="1"/>
</dbReference>
<feature type="binding site" evidence="10">
    <location>
        <position position="147"/>
    </location>
    <ligand>
        <name>4-amino-2-methyl-5-(diphosphooxymethyl)pyrimidine</name>
        <dbReference type="ChEBI" id="CHEBI:57841"/>
    </ligand>
</feature>
<comment type="similarity">
    <text evidence="10 11">Belongs to the thiamine-phosphate synthase family.</text>
</comment>
<evidence type="ECO:0000256" key="9">
    <source>
        <dbReference type="ARBA" id="ARBA00047883"/>
    </source>
</evidence>
<keyword evidence="4 10" id="KW-0479">Metal-binding</keyword>
<keyword evidence="15" id="KW-1185">Reference proteome</keyword>
<dbReference type="UniPathway" id="UPA00060">
    <property type="reaction ID" value="UER00141"/>
</dbReference>
<evidence type="ECO:0000256" key="8">
    <source>
        <dbReference type="ARBA" id="ARBA00047851"/>
    </source>
</evidence>
<feature type="binding site" evidence="10">
    <location>
        <begin position="44"/>
        <end position="48"/>
    </location>
    <ligand>
        <name>4-amino-2-methyl-5-(diphosphooxymethyl)pyrimidine</name>
        <dbReference type="ChEBI" id="CHEBI:57841"/>
    </ligand>
</feature>
<evidence type="ECO:0000256" key="12">
    <source>
        <dbReference type="RuleBase" id="RU004253"/>
    </source>
</evidence>
<dbReference type="NCBIfam" id="TIGR00693">
    <property type="entry name" value="thiE"/>
    <property type="match status" value="1"/>
</dbReference>
<keyword evidence="6 10" id="KW-0784">Thiamine biosynthesis</keyword>
<evidence type="ECO:0000259" key="13">
    <source>
        <dbReference type="Pfam" id="PF02581"/>
    </source>
</evidence>
<evidence type="ECO:0000256" key="7">
    <source>
        <dbReference type="ARBA" id="ARBA00047334"/>
    </source>
</evidence>
<feature type="binding site" evidence="10">
    <location>
        <begin position="144"/>
        <end position="146"/>
    </location>
    <ligand>
        <name>2-[(2R,5Z)-2-carboxy-4-methylthiazol-5(2H)-ylidene]ethyl phosphate</name>
        <dbReference type="ChEBI" id="CHEBI:62899"/>
    </ligand>
</feature>
<keyword evidence="3 10" id="KW-0808">Transferase</keyword>
<dbReference type="Gene3D" id="3.20.20.70">
    <property type="entry name" value="Aldolase class I"/>
    <property type="match status" value="1"/>
</dbReference>
<dbReference type="InterPro" id="IPR022998">
    <property type="entry name" value="ThiamineP_synth_TenI"/>
</dbReference>
<feature type="binding site" evidence="10">
    <location>
        <position position="172"/>
    </location>
    <ligand>
        <name>2-[(2R,5Z)-2-carboxy-4-methylthiazol-5(2H)-ylidene]ethyl phosphate</name>
        <dbReference type="ChEBI" id="CHEBI:62899"/>
    </ligand>
</feature>
<evidence type="ECO:0000256" key="4">
    <source>
        <dbReference type="ARBA" id="ARBA00022723"/>
    </source>
</evidence>
<dbReference type="EC" id="2.5.1.3" evidence="10"/>
<comment type="catalytic activity">
    <reaction evidence="9 10 11">
        <text>2-[(2R,5Z)-2-carboxy-4-methylthiazol-5(2H)-ylidene]ethyl phosphate + 4-amino-2-methyl-5-(diphosphooxymethyl)pyrimidine + 2 H(+) = thiamine phosphate + CO2 + diphosphate</text>
        <dbReference type="Rhea" id="RHEA:47844"/>
        <dbReference type="ChEBI" id="CHEBI:15378"/>
        <dbReference type="ChEBI" id="CHEBI:16526"/>
        <dbReference type="ChEBI" id="CHEBI:33019"/>
        <dbReference type="ChEBI" id="CHEBI:37575"/>
        <dbReference type="ChEBI" id="CHEBI:57841"/>
        <dbReference type="ChEBI" id="CHEBI:62899"/>
        <dbReference type="EC" id="2.5.1.3"/>
    </reaction>
</comment>
<evidence type="ECO:0000313" key="14">
    <source>
        <dbReference type="EMBL" id="SEM43294.1"/>
    </source>
</evidence>
<evidence type="ECO:0000313" key="15">
    <source>
        <dbReference type="Proteomes" id="UP000198744"/>
    </source>
</evidence>
<comment type="caution">
    <text evidence="10">Lacks conserved residue(s) required for the propagation of feature annotation.</text>
</comment>